<proteinExistence type="predicted"/>
<dbReference type="AlphaFoldDB" id="A0A7C3Z1J1"/>
<gene>
    <name evidence="3" type="ORF">ENW96_08570</name>
</gene>
<dbReference type="SUPFAM" id="SSF52172">
    <property type="entry name" value="CheY-like"/>
    <property type="match status" value="1"/>
</dbReference>
<dbReference type="CDD" id="cd00156">
    <property type="entry name" value="REC"/>
    <property type="match status" value="1"/>
</dbReference>
<dbReference type="SMART" id="SM00448">
    <property type="entry name" value="REC"/>
    <property type="match status" value="1"/>
</dbReference>
<protein>
    <submittedName>
        <fullName evidence="3">Response regulator</fullName>
    </submittedName>
</protein>
<dbReference type="EMBL" id="DTMF01000209">
    <property type="protein sequence ID" value="HGF34426.1"/>
    <property type="molecule type" value="Genomic_DNA"/>
</dbReference>
<reference evidence="3" key="1">
    <citation type="journal article" date="2020" name="mSystems">
        <title>Genome- and Community-Level Interaction Insights into Carbon Utilization and Element Cycling Functions of Hydrothermarchaeota in Hydrothermal Sediment.</title>
        <authorList>
            <person name="Zhou Z."/>
            <person name="Liu Y."/>
            <person name="Xu W."/>
            <person name="Pan J."/>
            <person name="Luo Z.H."/>
            <person name="Li M."/>
        </authorList>
    </citation>
    <scope>NUCLEOTIDE SEQUENCE [LARGE SCALE GENOMIC DNA]</scope>
    <source>
        <strain evidence="3">SpSt-897</strain>
    </source>
</reference>
<dbReference type="PROSITE" id="PS50110">
    <property type="entry name" value="RESPONSE_REGULATORY"/>
    <property type="match status" value="1"/>
</dbReference>
<accession>A0A7C3Z1J1</accession>
<dbReference type="GO" id="GO:0000160">
    <property type="term" value="P:phosphorelay signal transduction system"/>
    <property type="evidence" value="ECO:0007669"/>
    <property type="project" value="InterPro"/>
</dbReference>
<dbReference type="InterPro" id="IPR001789">
    <property type="entry name" value="Sig_transdc_resp-reg_receiver"/>
</dbReference>
<comment type="caution">
    <text evidence="1">Lacks conserved residue(s) required for the propagation of feature annotation.</text>
</comment>
<sequence length="247" mass="27578">MATQAYRRNFGEKFISPYAALLNSWNRPEVLLVEDGTGVFEEIGYMLLEQGFQVLLAPDAITAMEEIANYQVDIIIVGAGRLDLSGLKLLDLAKSINSEVVTVVLTLGYGVDLPAEAFESEVDCYLGWPVLPARLGRRLLHLLGVDGIGEAPDRMPPSKGLRDQQFWCLLGRFVYEVWNSLNEMKDSLSSPTESRIGRRLGGTSPQLLKLSDTINHMADMVQKFVQDAPWPENLSEPWEDLAEFFQA</sequence>
<organism evidence="3">
    <name type="scientific">Desulfobacca acetoxidans</name>
    <dbReference type="NCBI Taxonomy" id="60893"/>
    <lineage>
        <taxon>Bacteria</taxon>
        <taxon>Pseudomonadati</taxon>
        <taxon>Thermodesulfobacteriota</taxon>
        <taxon>Desulfobaccia</taxon>
        <taxon>Desulfobaccales</taxon>
        <taxon>Desulfobaccaceae</taxon>
        <taxon>Desulfobacca</taxon>
    </lineage>
</organism>
<comment type="caution">
    <text evidence="3">The sequence shown here is derived from an EMBL/GenBank/DDBJ whole genome shotgun (WGS) entry which is preliminary data.</text>
</comment>
<feature type="domain" description="Response regulatory" evidence="2">
    <location>
        <begin position="29"/>
        <end position="143"/>
    </location>
</feature>
<name>A0A7C3Z1J1_9BACT</name>
<evidence type="ECO:0000259" key="2">
    <source>
        <dbReference type="PROSITE" id="PS50110"/>
    </source>
</evidence>
<evidence type="ECO:0000313" key="3">
    <source>
        <dbReference type="EMBL" id="HGF34426.1"/>
    </source>
</evidence>
<dbReference type="InterPro" id="IPR011006">
    <property type="entry name" value="CheY-like_superfamily"/>
</dbReference>
<evidence type="ECO:0000256" key="1">
    <source>
        <dbReference type="PROSITE-ProRule" id="PRU00169"/>
    </source>
</evidence>
<dbReference type="Gene3D" id="3.40.50.2300">
    <property type="match status" value="1"/>
</dbReference>